<dbReference type="RefSeq" id="WP_214357258.1">
    <property type="nucleotide sequence ID" value="NZ_JAFEJS010000001.1"/>
</dbReference>
<evidence type="ECO:0000313" key="2">
    <source>
        <dbReference type="EMBL" id="MBT1171984.1"/>
    </source>
</evidence>
<dbReference type="EMBL" id="JAFEJS010000001">
    <property type="protein sequence ID" value="MBT1171984.1"/>
    <property type="molecule type" value="Genomic_DNA"/>
</dbReference>
<evidence type="ECO:0000256" key="1">
    <source>
        <dbReference type="ARBA" id="ARBA00022723"/>
    </source>
</evidence>
<accession>A0ABS5UM65</accession>
<protein>
    <recommendedName>
        <fullName evidence="4">Restriction alleviation protein, Lar family</fullName>
    </recommendedName>
</protein>
<dbReference type="InterPro" id="IPR018527">
    <property type="entry name" value="Rubredoxin_Fe_BS"/>
</dbReference>
<name>A0ABS5UM65_9BIFI</name>
<dbReference type="PROSITE" id="PS00202">
    <property type="entry name" value="RUBREDOXIN"/>
    <property type="match status" value="1"/>
</dbReference>
<gene>
    <name evidence="2" type="ORF">JS528_01135</name>
</gene>
<evidence type="ECO:0000313" key="3">
    <source>
        <dbReference type="Proteomes" id="UP000773064"/>
    </source>
</evidence>
<keyword evidence="1" id="KW-0479">Metal-binding</keyword>
<proteinExistence type="predicted"/>
<comment type="caution">
    <text evidence="2">The sequence shown here is derived from an EMBL/GenBank/DDBJ whole genome shotgun (WGS) entry which is preliminary data.</text>
</comment>
<reference evidence="2 3" key="1">
    <citation type="journal article" date="2021" name="Environ. Microbiol.">
        <title>Genetic insights into the dark matter of the mammalian gut microbiota through targeted genome reconstruction.</title>
        <authorList>
            <person name="Lugli G.A."/>
            <person name="Alessandri G."/>
            <person name="Milani C."/>
            <person name="Viappiani A."/>
            <person name="Fontana F."/>
            <person name="Tarracchini C."/>
            <person name="Mancabelli L."/>
            <person name="Argentini C."/>
            <person name="Ruiz L."/>
            <person name="Margolles A."/>
            <person name="van Sinderen D."/>
            <person name="Turroni F."/>
            <person name="Ventura M."/>
        </authorList>
    </citation>
    <scope>NUCLEOTIDE SEQUENCE [LARGE SCALE GENOMIC DNA]</scope>
    <source>
        <strain evidence="2 3">MA2</strain>
    </source>
</reference>
<dbReference type="Proteomes" id="UP000773064">
    <property type="component" value="Unassembled WGS sequence"/>
</dbReference>
<sequence length="60" mass="6744">MEHNWFCPFCGNPMTVHRDIANDTGRVSYSVACADPRHYATKSHASVGACEAELDETMRR</sequence>
<keyword evidence="3" id="KW-1185">Reference proteome</keyword>
<organism evidence="2 3">
    <name type="scientific">Bifidobacterium santillanense</name>
    <dbReference type="NCBI Taxonomy" id="2809028"/>
    <lineage>
        <taxon>Bacteria</taxon>
        <taxon>Bacillati</taxon>
        <taxon>Actinomycetota</taxon>
        <taxon>Actinomycetes</taxon>
        <taxon>Bifidobacteriales</taxon>
        <taxon>Bifidobacteriaceae</taxon>
        <taxon>Bifidobacterium</taxon>
    </lineage>
</organism>
<evidence type="ECO:0008006" key="4">
    <source>
        <dbReference type="Google" id="ProtNLM"/>
    </source>
</evidence>